<dbReference type="STRING" id="1121316.SAMN02745207_03629"/>
<comment type="similarity">
    <text evidence="2 8">Belongs to the binding-protein-dependent transport system permease family. CysTW subfamily.</text>
</comment>
<keyword evidence="6 8" id="KW-1133">Transmembrane helix</keyword>
<keyword evidence="11" id="KW-1185">Reference proteome</keyword>
<dbReference type="GO" id="GO:0005315">
    <property type="term" value="F:phosphate transmembrane transporter activity"/>
    <property type="evidence" value="ECO:0007669"/>
    <property type="project" value="InterPro"/>
</dbReference>
<dbReference type="RefSeq" id="WP_242950707.1">
    <property type="nucleotide sequence ID" value="NZ_FQXM01000029.1"/>
</dbReference>
<feature type="domain" description="ABC transmembrane type-1" evidence="9">
    <location>
        <begin position="62"/>
        <end position="264"/>
    </location>
</feature>
<dbReference type="InterPro" id="IPR035906">
    <property type="entry name" value="MetI-like_sf"/>
</dbReference>
<feature type="transmembrane region" description="Helical" evidence="8">
    <location>
        <begin position="109"/>
        <end position="127"/>
    </location>
</feature>
<dbReference type="GO" id="GO:0005886">
    <property type="term" value="C:plasma membrane"/>
    <property type="evidence" value="ECO:0007669"/>
    <property type="project" value="UniProtKB-SubCell"/>
</dbReference>
<dbReference type="InterPro" id="IPR000515">
    <property type="entry name" value="MetI-like"/>
</dbReference>
<keyword evidence="7 8" id="KW-0472">Membrane</keyword>
<dbReference type="SUPFAM" id="SSF161098">
    <property type="entry name" value="MetI-like"/>
    <property type="match status" value="1"/>
</dbReference>
<dbReference type="InterPro" id="IPR005672">
    <property type="entry name" value="Phosphate_PstA"/>
</dbReference>
<dbReference type="EMBL" id="FQXM01000029">
    <property type="protein sequence ID" value="SHH98861.1"/>
    <property type="molecule type" value="Genomic_DNA"/>
</dbReference>
<evidence type="ECO:0000256" key="2">
    <source>
        <dbReference type="ARBA" id="ARBA00007069"/>
    </source>
</evidence>
<keyword evidence="4 8" id="KW-1003">Cell membrane</keyword>
<comment type="subcellular location">
    <subcellularLocation>
        <location evidence="1 8">Cell membrane</location>
        <topology evidence="1 8">Multi-pass membrane protein</topology>
    </subcellularLocation>
</comment>
<dbReference type="PANTHER" id="PTHR43470:SF3">
    <property type="entry name" value="PHOSPHATE TRANSPORT SYSTEM PERMEASE PROTEIN PSTA-RELATED"/>
    <property type="match status" value="1"/>
</dbReference>
<reference evidence="10 11" key="1">
    <citation type="submission" date="2016-11" db="EMBL/GenBank/DDBJ databases">
        <authorList>
            <person name="Jaros S."/>
            <person name="Januszkiewicz K."/>
            <person name="Wedrychowicz H."/>
        </authorList>
    </citation>
    <scope>NUCLEOTIDE SEQUENCE [LARGE SCALE GENOMIC DNA]</scope>
    <source>
        <strain evidence="10 11">DSM 8605</strain>
    </source>
</reference>
<organism evidence="10 11">
    <name type="scientific">Clostridium grantii DSM 8605</name>
    <dbReference type="NCBI Taxonomy" id="1121316"/>
    <lineage>
        <taxon>Bacteria</taxon>
        <taxon>Bacillati</taxon>
        <taxon>Bacillota</taxon>
        <taxon>Clostridia</taxon>
        <taxon>Eubacteriales</taxon>
        <taxon>Clostridiaceae</taxon>
        <taxon>Clostridium</taxon>
    </lineage>
</organism>
<evidence type="ECO:0000256" key="4">
    <source>
        <dbReference type="ARBA" id="ARBA00022475"/>
    </source>
</evidence>
<feature type="transmembrane region" description="Helical" evidence="8">
    <location>
        <begin position="66"/>
        <end position="88"/>
    </location>
</feature>
<protein>
    <recommendedName>
        <fullName evidence="8">Phosphate transport system permease protein PstA</fullName>
    </recommendedName>
</protein>
<feature type="transmembrane region" description="Helical" evidence="8">
    <location>
        <begin position="12"/>
        <end position="36"/>
    </location>
</feature>
<evidence type="ECO:0000256" key="1">
    <source>
        <dbReference type="ARBA" id="ARBA00004651"/>
    </source>
</evidence>
<dbReference type="PANTHER" id="PTHR43470">
    <property type="entry name" value="PHOSPHATE TRANSPORT SYSTEM PERMEASE PROTEIN PSTA-RELATED"/>
    <property type="match status" value="1"/>
</dbReference>
<evidence type="ECO:0000313" key="11">
    <source>
        <dbReference type="Proteomes" id="UP000184447"/>
    </source>
</evidence>
<dbReference type="Pfam" id="PF00528">
    <property type="entry name" value="BPD_transp_1"/>
    <property type="match status" value="1"/>
</dbReference>
<dbReference type="NCBIfam" id="TIGR00974">
    <property type="entry name" value="3a0107s02c"/>
    <property type="match status" value="1"/>
</dbReference>
<accession>A0A1M5XGC8</accession>
<dbReference type="AlphaFoldDB" id="A0A1M5XGC8"/>
<evidence type="ECO:0000256" key="3">
    <source>
        <dbReference type="ARBA" id="ARBA00022448"/>
    </source>
</evidence>
<gene>
    <name evidence="10" type="ORF">SAMN02745207_03629</name>
</gene>
<proteinExistence type="inferred from homology"/>
<sequence length="274" mass="29750">MKNKGKLLDKIFLFLIYFSAFITIGVLIWILTYVIMNGIKEINWNYLTAEAKGDNPGIFPMIVSTLYIVILSIIIATPIGIGAAIYLVEYAKPGKLVRLIRFATESLSGIPSIIFGLFGMLFFVTALKLKFSLLSGALTLSIMVLPTLVRTTEEALKSVPDIYREGSYGLGASKLRTITNIILPSAIPGILAAVILSIGRIVGETAAVYFTAGMVPRIPSSIMNSGRTLAVHLYVLAKEGISFQQAFATATILIFLVAIINFLANRIAKALKRA</sequence>
<evidence type="ECO:0000313" key="10">
    <source>
        <dbReference type="EMBL" id="SHH98861.1"/>
    </source>
</evidence>
<evidence type="ECO:0000259" key="9">
    <source>
        <dbReference type="PROSITE" id="PS50928"/>
    </source>
</evidence>
<feature type="transmembrane region" description="Helical" evidence="8">
    <location>
        <begin position="243"/>
        <end position="264"/>
    </location>
</feature>
<dbReference type="CDD" id="cd06261">
    <property type="entry name" value="TM_PBP2"/>
    <property type="match status" value="1"/>
</dbReference>
<feature type="transmembrane region" description="Helical" evidence="8">
    <location>
        <begin position="181"/>
        <end position="202"/>
    </location>
</feature>
<dbReference type="Gene3D" id="1.10.3720.10">
    <property type="entry name" value="MetI-like"/>
    <property type="match status" value="1"/>
</dbReference>
<dbReference type="Proteomes" id="UP000184447">
    <property type="component" value="Unassembled WGS sequence"/>
</dbReference>
<dbReference type="PROSITE" id="PS50928">
    <property type="entry name" value="ABC_TM1"/>
    <property type="match status" value="1"/>
</dbReference>
<feature type="transmembrane region" description="Helical" evidence="8">
    <location>
        <begin position="133"/>
        <end position="149"/>
    </location>
</feature>
<evidence type="ECO:0000256" key="7">
    <source>
        <dbReference type="ARBA" id="ARBA00023136"/>
    </source>
</evidence>
<name>A0A1M5XGC8_9CLOT</name>
<keyword evidence="3" id="KW-0813">Transport</keyword>
<dbReference type="GO" id="GO:0035435">
    <property type="term" value="P:phosphate ion transmembrane transport"/>
    <property type="evidence" value="ECO:0007669"/>
    <property type="project" value="InterPro"/>
</dbReference>
<keyword evidence="5 8" id="KW-0812">Transmembrane</keyword>
<evidence type="ECO:0000256" key="8">
    <source>
        <dbReference type="RuleBase" id="RU363043"/>
    </source>
</evidence>
<evidence type="ECO:0000256" key="6">
    <source>
        <dbReference type="ARBA" id="ARBA00022989"/>
    </source>
</evidence>
<evidence type="ECO:0000256" key="5">
    <source>
        <dbReference type="ARBA" id="ARBA00022692"/>
    </source>
</evidence>